<accession>A0A0U1MWG0</accession>
<name>A0A0U1MWG0_STAAU</name>
<evidence type="ECO:0000313" key="2">
    <source>
        <dbReference type="Proteomes" id="UP000039437"/>
    </source>
</evidence>
<reference evidence="1 2" key="1">
    <citation type="submission" date="2015-04" db="EMBL/GenBank/DDBJ databases">
        <authorList>
            <person name="Syromyatnikov M.Y."/>
            <person name="Popov V.N."/>
        </authorList>
    </citation>
    <scope>NUCLEOTIDE SEQUENCE [LARGE SCALE GENOMIC DNA]</scope>
    <source>
        <strain evidence="1 2">AH1</strain>
    </source>
</reference>
<dbReference type="AlphaFoldDB" id="A0A0U1MWG0"/>
<dbReference type="Proteomes" id="UP000039437">
    <property type="component" value="Unassembled WGS sequence"/>
</dbReference>
<gene>
    <name evidence="1" type="ORF">BN1321_80038</name>
</gene>
<dbReference type="EMBL" id="CVOQ01000067">
    <property type="protein sequence ID" value="CRI23022.1"/>
    <property type="molecule type" value="Genomic_DNA"/>
</dbReference>
<sequence>MFVYDSDFIFNLNYPKISKATGIVINSDNATRKNQMMMSFQTGILISVASIHGTNAEKKIMADTLTTPTTNLVLIAALVTNKDGKNISTIEIAEAFASTA</sequence>
<proteinExistence type="predicted"/>
<protein>
    <submittedName>
        <fullName evidence="1">Uncharacterized protein</fullName>
    </submittedName>
</protein>
<organism evidence="1 2">
    <name type="scientific">Staphylococcus aureus</name>
    <dbReference type="NCBI Taxonomy" id="1280"/>
    <lineage>
        <taxon>Bacteria</taxon>
        <taxon>Bacillati</taxon>
        <taxon>Bacillota</taxon>
        <taxon>Bacilli</taxon>
        <taxon>Bacillales</taxon>
        <taxon>Staphylococcaceae</taxon>
        <taxon>Staphylococcus</taxon>
    </lineage>
</organism>
<evidence type="ECO:0000313" key="1">
    <source>
        <dbReference type="EMBL" id="CRI23022.1"/>
    </source>
</evidence>